<evidence type="ECO:0000313" key="1">
    <source>
        <dbReference type="EMBL" id="WQD75525.1"/>
    </source>
</evidence>
<protein>
    <submittedName>
        <fullName evidence="1">Uncharacterized protein</fullName>
    </submittedName>
</protein>
<dbReference type="RefSeq" id="WP_327204978.1">
    <property type="nucleotide sequence ID" value="NZ_CP139965.1"/>
</dbReference>
<dbReference type="EMBL" id="CP139965">
    <property type="protein sequence ID" value="WQD75525.1"/>
    <property type="molecule type" value="Genomic_DNA"/>
</dbReference>
<accession>A0ABZ0WDV4</accession>
<name>A0ABZ0WDV4_9BURK</name>
<proteinExistence type="predicted"/>
<sequence>MPAIPTTVTMIGAGFAPAFTRVEQSGDFDCSFAVIAMICGTTLDAVRNVAIGRFHHPVHGPYWITGELIAKLLGHFGYETGMYEEPTVLADIPDLAIALVDYDERTNLGRHVIFHRARASHDPKVTVTYVIDPAYWIEPHDYVRTRLPPVHWFLEVRAAQPGSGPPPPR</sequence>
<dbReference type="Proteomes" id="UP001325479">
    <property type="component" value="Chromosome"/>
</dbReference>
<reference evidence="1 2" key="1">
    <citation type="submission" date="2023-12" db="EMBL/GenBank/DDBJ databases">
        <title>Genome sequencing and assembly of bacterial species from a model synthetic community.</title>
        <authorList>
            <person name="Hogle S.L."/>
        </authorList>
    </citation>
    <scope>NUCLEOTIDE SEQUENCE [LARGE SCALE GENOMIC DNA]</scope>
    <source>
        <strain evidence="1 2">HAMBI 2494</strain>
    </source>
</reference>
<organism evidence="1 2">
    <name type="scientific">Paraburkholderia kururiensis</name>
    <dbReference type="NCBI Taxonomy" id="984307"/>
    <lineage>
        <taxon>Bacteria</taxon>
        <taxon>Pseudomonadati</taxon>
        <taxon>Pseudomonadota</taxon>
        <taxon>Betaproteobacteria</taxon>
        <taxon>Burkholderiales</taxon>
        <taxon>Burkholderiaceae</taxon>
        <taxon>Paraburkholderia</taxon>
    </lineage>
</organism>
<keyword evidence="2" id="KW-1185">Reference proteome</keyword>
<evidence type="ECO:0000313" key="2">
    <source>
        <dbReference type="Proteomes" id="UP001325479"/>
    </source>
</evidence>
<gene>
    <name evidence="1" type="ORF">U0042_15280</name>
</gene>